<dbReference type="PANTHER" id="PTHR43687:SF1">
    <property type="entry name" value="FERREDOXIN III"/>
    <property type="match status" value="1"/>
</dbReference>
<protein>
    <submittedName>
        <fullName evidence="6">4Fe-4S ferredoxin</fullName>
    </submittedName>
</protein>
<comment type="caution">
    <text evidence="6">The sequence shown here is derived from an EMBL/GenBank/DDBJ whole genome shotgun (WGS) entry which is preliminary data.</text>
</comment>
<dbReference type="InterPro" id="IPR017900">
    <property type="entry name" value="4Fe4S_Fe_S_CS"/>
</dbReference>
<keyword evidence="4" id="KW-0411">Iron-sulfur</keyword>
<evidence type="ECO:0000259" key="5">
    <source>
        <dbReference type="PROSITE" id="PS51379"/>
    </source>
</evidence>
<dbReference type="AlphaFoldDB" id="A0A2N3G5G1"/>
<sequence length="64" mass="6714">MGDTSDKRPAIDVDECTGCGLCVDVCEQEVLDLVDDISVTANIDNCTGCGNCAEECPVEAITMN</sequence>
<gene>
    <name evidence="6" type="ORF">CVT63_05300</name>
</gene>
<keyword evidence="2" id="KW-0479">Metal-binding</keyword>
<dbReference type="SUPFAM" id="SSF54862">
    <property type="entry name" value="4Fe-4S ferredoxins"/>
    <property type="match status" value="1"/>
</dbReference>
<evidence type="ECO:0000256" key="1">
    <source>
        <dbReference type="ARBA" id="ARBA00022485"/>
    </source>
</evidence>
<dbReference type="Proteomes" id="UP000233654">
    <property type="component" value="Unassembled WGS sequence"/>
</dbReference>
<dbReference type="Gene3D" id="3.30.70.20">
    <property type="match status" value="2"/>
</dbReference>
<reference evidence="6 7" key="1">
    <citation type="journal article" date="2017" name="ISME J.">
        <title>Potential for microbial H2 and metal transformations associated with novel bacteria and archaea in deep terrestrial subsurface sediments.</title>
        <authorList>
            <person name="Hernsdorf A.W."/>
            <person name="Amano Y."/>
            <person name="Miyakawa K."/>
            <person name="Ise K."/>
            <person name="Suzuki Y."/>
            <person name="Anantharaman K."/>
            <person name="Probst A."/>
            <person name="Burstein D."/>
            <person name="Thomas B.C."/>
            <person name="Banfield J.F."/>
        </authorList>
    </citation>
    <scope>NUCLEOTIDE SEQUENCE [LARGE SCALE GENOMIC DNA]</scope>
    <source>
        <strain evidence="6">HGW-Actinobacteria-3</strain>
    </source>
</reference>
<keyword evidence="1" id="KW-0004">4Fe-4S</keyword>
<dbReference type="InterPro" id="IPR050572">
    <property type="entry name" value="Fe-S_Ferredoxin"/>
</dbReference>
<evidence type="ECO:0000313" key="7">
    <source>
        <dbReference type="Proteomes" id="UP000233654"/>
    </source>
</evidence>
<keyword evidence="3" id="KW-0408">Iron</keyword>
<dbReference type="GO" id="GO:0046872">
    <property type="term" value="F:metal ion binding"/>
    <property type="evidence" value="ECO:0007669"/>
    <property type="project" value="UniProtKB-KW"/>
</dbReference>
<name>A0A2N3G5G1_9ACTN</name>
<dbReference type="InterPro" id="IPR017896">
    <property type="entry name" value="4Fe4S_Fe-S-bd"/>
</dbReference>
<evidence type="ECO:0000313" key="6">
    <source>
        <dbReference type="EMBL" id="PKQ27957.1"/>
    </source>
</evidence>
<dbReference type="PROSITE" id="PS00198">
    <property type="entry name" value="4FE4S_FER_1"/>
    <property type="match status" value="2"/>
</dbReference>
<feature type="domain" description="4Fe-4S ferredoxin-type" evidence="5">
    <location>
        <begin position="37"/>
        <end position="64"/>
    </location>
</feature>
<evidence type="ECO:0000256" key="3">
    <source>
        <dbReference type="ARBA" id="ARBA00023004"/>
    </source>
</evidence>
<dbReference type="Pfam" id="PF12838">
    <property type="entry name" value="Fer4_7"/>
    <property type="match status" value="1"/>
</dbReference>
<dbReference type="EMBL" id="PHEX01000041">
    <property type="protein sequence ID" value="PKQ27957.1"/>
    <property type="molecule type" value="Genomic_DNA"/>
</dbReference>
<evidence type="ECO:0000256" key="4">
    <source>
        <dbReference type="ARBA" id="ARBA00023014"/>
    </source>
</evidence>
<feature type="domain" description="4Fe-4S ferredoxin-type" evidence="5">
    <location>
        <begin position="7"/>
        <end position="36"/>
    </location>
</feature>
<dbReference type="PANTHER" id="PTHR43687">
    <property type="entry name" value="ADENYLYLSULFATE REDUCTASE, BETA SUBUNIT"/>
    <property type="match status" value="1"/>
</dbReference>
<dbReference type="GO" id="GO:0051539">
    <property type="term" value="F:4 iron, 4 sulfur cluster binding"/>
    <property type="evidence" value="ECO:0007669"/>
    <property type="project" value="UniProtKB-KW"/>
</dbReference>
<organism evidence="6 7">
    <name type="scientific">Candidatus Anoxymicrobium japonicum</name>
    <dbReference type="NCBI Taxonomy" id="2013648"/>
    <lineage>
        <taxon>Bacteria</taxon>
        <taxon>Bacillati</taxon>
        <taxon>Actinomycetota</taxon>
        <taxon>Candidatus Geothermincolia</taxon>
        <taxon>Candidatus Geothermincolales</taxon>
        <taxon>Candidatus Anoxymicrobiaceae</taxon>
        <taxon>Candidatus Anoxymicrobium</taxon>
    </lineage>
</organism>
<proteinExistence type="predicted"/>
<evidence type="ECO:0000256" key="2">
    <source>
        <dbReference type="ARBA" id="ARBA00022723"/>
    </source>
</evidence>
<dbReference type="PROSITE" id="PS51379">
    <property type="entry name" value="4FE4S_FER_2"/>
    <property type="match status" value="2"/>
</dbReference>
<accession>A0A2N3G5G1</accession>